<dbReference type="EMBL" id="CP029187">
    <property type="protein sequence ID" value="AWI27040.1"/>
    <property type="molecule type" value="Genomic_DNA"/>
</dbReference>
<gene>
    <name evidence="2" type="ORF">HYN49_14630</name>
</gene>
<name>A0A2S1SKV3_9FLAO</name>
<accession>A0A2S1SKV3</accession>
<dbReference type="RefSeq" id="WP_108904811.1">
    <property type="nucleotide sequence ID" value="NZ_CP029187.1"/>
</dbReference>
<evidence type="ECO:0000313" key="3">
    <source>
        <dbReference type="Proteomes" id="UP000244937"/>
    </source>
</evidence>
<dbReference type="Pfam" id="PF12867">
    <property type="entry name" value="DinB_2"/>
    <property type="match status" value="1"/>
</dbReference>
<dbReference type="Proteomes" id="UP000244937">
    <property type="component" value="Chromosome"/>
</dbReference>
<keyword evidence="3" id="KW-1185">Reference proteome</keyword>
<sequence length="159" mass="18305">MTLEETMIKMTFDRWNALLKQFNTALESLTDEQLQHEISPGRNRGIYLLGHLTAVHDSMVTLLDLGERLYPEMQEIFINKPDKSVPEIPSAADLRQKWQHVGNVLDEAFANMQPSDWFQKHTAVTAEDFAGEPYRNKLNIIVTRASHLAYHLGQFILIK</sequence>
<dbReference type="InterPro" id="IPR024775">
    <property type="entry name" value="DinB-like"/>
</dbReference>
<dbReference type="InterPro" id="IPR034660">
    <property type="entry name" value="DinB/YfiT-like"/>
</dbReference>
<dbReference type="SUPFAM" id="SSF109854">
    <property type="entry name" value="DinB/YfiT-like putative metalloenzymes"/>
    <property type="match status" value="1"/>
</dbReference>
<dbReference type="Gene3D" id="1.20.120.450">
    <property type="entry name" value="dinb family like domain"/>
    <property type="match status" value="1"/>
</dbReference>
<protein>
    <submittedName>
        <fullName evidence="2">DinB family protein</fullName>
    </submittedName>
</protein>
<organism evidence="2 3">
    <name type="scientific">Flavobacterium pallidum</name>
    <dbReference type="NCBI Taxonomy" id="2172098"/>
    <lineage>
        <taxon>Bacteria</taxon>
        <taxon>Pseudomonadati</taxon>
        <taxon>Bacteroidota</taxon>
        <taxon>Flavobacteriia</taxon>
        <taxon>Flavobacteriales</taxon>
        <taxon>Flavobacteriaceae</taxon>
        <taxon>Flavobacterium</taxon>
    </lineage>
</organism>
<dbReference type="OrthoDB" id="948294at2"/>
<proteinExistence type="predicted"/>
<dbReference type="KEGG" id="fpal:HYN49_14630"/>
<evidence type="ECO:0000259" key="1">
    <source>
        <dbReference type="Pfam" id="PF12867"/>
    </source>
</evidence>
<evidence type="ECO:0000313" key="2">
    <source>
        <dbReference type="EMBL" id="AWI27040.1"/>
    </source>
</evidence>
<reference evidence="2 3" key="1">
    <citation type="submission" date="2018-05" db="EMBL/GenBank/DDBJ databases">
        <title>Genome sequencing of Flavobacterium sp. HYN0049.</title>
        <authorList>
            <person name="Yi H."/>
            <person name="Baek C."/>
        </authorList>
    </citation>
    <scope>NUCLEOTIDE SEQUENCE [LARGE SCALE GENOMIC DNA]</scope>
    <source>
        <strain evidence="2 3">HYN0049</strain>
    </source>
</reference>
<dbReference type="AlphaFoldDB" id="A0A2S1SKV3"/>
<feature type="domain" description="DinB-like" evidence="1">
    <location>
        <begin position="20"/>
        <end position="154"/>
    </location>
</feature>